<dbReference type="Pfam" id="PF13946">
    <property type="entry name" value="DUF4214"/>
    <property type="match status" value="1"/>
</dbReference>
<dbReference type="AlphaFoldDB" id="A0A1S2N8C3"/>
<accession>A0A1S2N8C3</accession>
<reference evidence="2 3" key="1">
    <citation type="submission" date="2014-10" db="EMBL/GenBank/DDBJ databases">
        <authorList>
            <person name="Seo M.-J."/>
            <person name="Seok Y.J."/>
            <person name="Cha I.-T."/>
        </authorList>
    </citation>
    <scope>NUCLEOTIDE SEQUENCE [LARGE SCALE GENOMIC DNA]</scope>
    <source>
        <strain evidence="2 3">NEU</strain>
    </source>
</reference>
<sequence>MAVDAIEVQKLYVAYFGRPADPNGMDYWTDALDANSIGMADVSASFAASQEYRDTYAGLDNRAIVAEVYQNLFGRAGEEAGVNYWTDLMDRGVISIDDVVKDISEAANGSDSVAFNGKVAAASLFTARVDEPDEIAAYTGDAANDISMEFLATITDLGSAADALKPDVVDAWIERIVDAHGASAEGIALVGVAPAAEPLPGA</sequence>
<gene>
    <name evidence="2" type="ORF">LO55_2205</name>
</gene>
<dbReference type="Proteomes" id="UP000180246">
    <property type="component" value="Unassembled WGS sequence"/>
</dbReference>
<comment type="caution">
    <text evidence="2">The sequence shown here is derived from an EMBL/GenBank/DDBJ whole genome shotgun (WGS) entry which is preliminary data.</text>
</comment>
<dbReference type="Gene3D" id="1.10.3130.20">
    <property type="entry name" value="Phycobilisome linker domain"/>
    <property type="match status" value="1"/>
</dbReference>
<dbReference type="EMBL" id="JRYB01000001">
    <property type="protein sequence ID" value="OIJ40864.1"/>
    <property type="molecule type" value="Genomic_DNA"/>
</dbReference>
<dbReference type="InterPro" id="IPR025282">
    <property type="entry name" value="DUF4214"/>
</dbReference>
<dbReference type="InterPro" id="IPR038255">
    <property type="entry name" value="PBS_linker_sf"/>
</dbReference>
<proteinExistence type="predicted"/>
<name>A0A1S2N8C3_9BURK</name>
<evidence type="ECO:0000313" key="3">
    <source>
        <dbReference type="Proteomes" id="UP000180246"/>
    </source>
</evidence>
<protein>
    <recommendedName>
        <fullName evidence="1">DUF4214 domain-containing protein</fullName>
    </recommendedName>
</protein>
<organism evidence="2 3">
    <name type="scientific">Massilia timonae</name>
    <dbReference type="NCBI Taxonomy" id="47229"/>
    <lineage>
        <taxon>Bacteria</taxon>
        <taxon>Pseudomonadati</taxon>
        <taxon>Pseudomonadota</taxon>
        <taxon>Betaproteobacteria</taxon>
        <taxon>Burkholderiales</taxon>
        <taxon>Oxalobacteraceae</taxon>
        <taxon>Telluria group</taxon>
        <taxon>Massilia</taxon>
    </lineage>
</organism>
<feature type="domain" description="DUF4214" evidence="1">
    <location>
        <begin position="44"/>
        <end position="107"/>
    </location>
</feature>
<dbReference type="RefSeq" id="WP_071361475.1">
    <property type="nucleotide sequence ID" value="NZ_DAMCQJ010000003.1"/>
</dbReference>
<evidence type="ECO:0000313" key="2">
    <source>
        <dbReference type="EMBL" id="OIJ40864.1"/>
    </source>
</evidence>
<evidence type="ECO:0000259" key="1">
    <source>
        <dbReference type="Pfam" id="PF13946"/>
    </source>
</evidence>